<reference evidence="10 11" key="2">
    <citation type="submission" date="2019-05" db="EMBL/GenBank/DDBJ databases">
        <title>Genome evolution of the obligate endosymbiont Buchnera aphidicola.</title>
        <authorList>
            <person name="Moran N.A."/>
        </authorList>
    </citation>
    <scope>NUCLEOTIDE SEQUENCE [LARGE SCALE GENOMIC DNA]</scope>
    <source>
        <strain evidence="10 11">Hta</strain>
    </source>
</reference>
<keyword evidence="8 9" id="KW-0472">Membrane</keyword>
<dbReference type="GO" id="GO:0009306">
    <property type="term" value="P:protein secretion"/>
    <property type="evidence" value="ECO:0007669"/>
    <property type="project" value="UniProtKB-UniRule"/>
</dbReference>
<dbReference type="InterPro" id="IPR004692">
    <property type="entry name" value="SecG"/>
</dbReference>
<accession>A0A4D6XUY9</accession>
<evidence type="ECO:0000313" key="10">
    <source>
        <dbReference type="EMBL" id="QCI21672.1"/>
    </source>
</evidence>
<feature type="transmembrane region" description="Helical" evidence="9">
    <location>
        <begin position="51"/>
        <end position="73"/>
    </location>
</feature>
<dbReference type="AlphaFoldDB" id="A0A4D6XUY9"/>
<evidence type="ECO:0000256" key="4">
    <source>
        <dbReference type="ARBA" id="ARBA00022692"/>
    </source>
</evidence>
<sequence length="110" mass="12727">MYVFFLTCFIIVSICLIFLILLQPGKGINNFSNSDTINNIKVFNNIRANNFITKIIAFFTFLFLMISIILCNVNSIHDIENNFFLEDSTTKIIKNKPLIEKKSFHSELPD</sequence>
<dbReference type="GO" id="GO:0015450">
    <property type="term" value="F:protein-transporting ATPase activity"/>
    <property type="evidence" value="ECO:0007669"/>
    <property type="project" value="UniProtKB-UniRule"/>
</dbReference>
<dbReference type="RefSeq" id="WP_158356642.1">
    <property type="nucleotide sequence ID" value="NZ_CP034873.1"/>
</dbReference>
<dbReference type="PRINTS" id="PR01651">
    <property type="entry name" value="SECGEXPORT"/>
</dbReference>
<keyword evidence="9" id="KW-1003">Cell membrane</keyword>
<evidence type="ECO:0000256" key="7">
    <source>
        <dbReference type="ARBA" id="ARBA00023010"/>
    </source>
</evidence>
<evidence type="ECO:0000256" key="3">
    <source>
        <dbReference type="ARBA" id="ARBA00022448"/>
    </source>
</evidence>
<comment type="subcellular location">
    <subcellularLocation>
        <location evidence="9">Cell membrane</location>
        <topology evidence="9">Multi-pass membrane protein</topology>
    </subcellularLocation>
    <subcellularLocation>
        <location evidence="1">Membrane</location>
        <topology evidence="1">Multi-pass membrane protein</topology>
    </subcellularLocation>
</comment>
<keyword evidence="3 9" id="KW-0813">Transport</keyword>
<dbReference type="GO" id="GO:0005886">
    <property type="term" value="C:plasma membrane"/>
    <property type="evidence" value="ECO:0007669"/>
    <property type="project" value="UniProtKB-SubCell"/>
</dbReference>
<keyword evidence="7 9" id="KW-0811">Translocation</keyword>
<keyword evidence="5 9" id="KW-0653">Protein transport</keyword>
<evidence type="ECO:0000256" key="2">
    <source>
        <dbReference type="ARBA" id="ARBA00008445"/>
    </source>
</evidence>
<dbReference type="OrthoDB" id="6554596at2"/>
<dbReference type="Proteomes" id="UP000298773">
    <property type="component" value="Chromosome"/>
</dbReference>
<evidence type="ECO:0000256" key="1">
    <source>
        <dbReference type="ARBA" id="ARBA00004141"/>
    </source>
</evidence>
<dbReference type="EMBL" id="CP034873">
    <property type="protein sequence ID" value="QCI21672.1"/>
    <property type="molecule type" value="Genomic_DNA"/>
</dbReference>
<proteinExistence type="inferred from homology"/>
<name>A0A4D6XUY9_9GAMM</name>
<evidence type="ECO:0000256" key="8">
    <source>
        <dbReference type="ARBA" id="ARBA00023136"/>
    </source>
</evidence>
<organism evidence="10 11">
    <name type="scientific">Buchnera aphidicola</name>
    <name type="common">Hyadaphis tataricae</name>
    <dbReference type="NCBI Taxonomy" id="1241859"/>
    <lineage>
        <taxon>Bacteria</taxon>
        <taxon>Pseudomonadati</taxon>
        <taxon>Pseudomonadota</taxon>
        <taxon>Gammaproteobacteria</taxon>
        <taxon>Enterobacterales</taxon>
        <taxon>Erwiniaceae</taxon>
        <taxon>Buchnera</taxon>
    </lineage>
</organism>
<reference evidence="10 11" key="1">
    <citation type="submission" date="2018-12" db="EMBL/GenBank/DDBJ databases">
        <authorList>
            <person name="Chong R.A."/>
        </authorList>
    </citation>
    <scope>NUCLEOTIDE SEQUENCE [LARGE SCALE GENOMIC DNA]</scope>
    <source>
        <strain evidence="10 11">Hta</strain>
    </source>
</reference>
<comment type="function">
    <text evidence="9">Involved in protein export. Participates in an early event of protein translocation.</text>
</comment>
<evidence type="ECO:0000313" key="11">
    <source>
        <dbReference type="Proteomes" id="UP000298773"/>
    </source>
</evidence>
<comment type="caution">
    <text evidence="9">Lacks conserved residue(s) required for the propagation of feature annotation.</text>
</comment>
<dbReference type="NCBIfam" id="TIGR00810">
    <property type="entry name" value="secG"/>
    <property type="match status" value="1"/>
</dbReference>
<evidence type="ECO:0000256" key="5">
    <source>
        <dbReference type="ARBA" id="ARBA00022927"/>
    </source>
</evidence>
<gene>
    <name evidence="10" type="primary">secG</name>
    <name evidence="10" type="ORF">D9V69_01890</name>
</gene>
<keyword evidence="4 9" id="KW-0812">Transmembrane</keyword>
<evidence type="ECO:0000256" key="9">
    <source>
        <dbReference type="RuleBase" id="RU365087"/>
    </source>
</evidence>
<keyword evidence="6 9" id="KW-1133">Transmembrane helix</keyword>
<evidence type="ECO:0000256" key="6">
    <source>
        <dbReference type="ARBA" id="ARBA00022989"/>
    </source>
</evidence>
<dbReference type="Pfam" id="PF03840">
    <property type="entry name" value="SecG"/>
    <property type="match status" value="1"/>
</dbReference>
<comment type="similarity">
    <text evidence="2 9">Belongs to the SecG family.</text>
</comment>
<protein>
    <recommendedName>
        <fullName evidence="9">Protein-export membrane protein SecG</fullName>
    </recommendedName>
</protein>